<dbReference type="EMBL" id="VJNB01000002">
    <property type="protein sequence ID" value="TSE20749.1"/>
    <property type="molecule type" value="Genomic_DNA"/>
</dbReference>
<dbReference type="AlphaFoldDB" id="A0A554WAZ3"/>
<accession>A0A554WAZ3</accession>
<gene>
    <name evidence="1" type="ORF">Talka_00412</name>
</gene>
<keyword evidence="2" id="KW-1185">Reference proteome</keyword>
<name>A0A554WAZ3_9BURK</name>
<evidence type="ECO:0000313" key="1">
    <source>
        <dbReference type="EMBL" id="TSE20749.1"/>
    </source>
</evidence>
<proteinExistence type="predicted"/>
<comment type="caution">
    <text evidence="1">The sequence shown here is derived from an EMBL/GenBank/DDBJ whole genome shotgun (WGS) entry which is preliminary data.</text>
</comment>
<dbReference type="Proteomes" id="UP000315736">
    <property type="component" value="Unassembled WGS sequence"/>
</dbReference>
<organism evidence="1 2">
    <name type="scientific">Tepidimonas alkaliphilus</name>
    <dbReference type="NCBI Taxonomy" id="2588942"/>
    <lineage>
        <taxon>Bacteria</taxon>
        <taxon>Pseudomonadati</taxon>
        <taxon>Pseudomonadota</taxon>
        <taxon>Betaproteobacteria</taxon>
        <taxon>Burkholderiales</taxon>
        <taxon>Tepidimonas</taxon>
    </lineage>
</organism>
<evidence type="ECO:0000313" key="2">
    <source>
        <dbReference type="Proteomes" id="UP000315736"/>
    </source>
</evidence>
<protein>
    <submittedName>
        <fullName evidence="1">Uncharacterized protein</fullName>
    </submittedName>
</protein>
<sequence>MAPRARRPKLETMADVRTEAGRLYRDALAGRLPVRDATAMAHLLRVVVETLKAETVQQDIVVIQNPRSFE</sequence>
<reference evidence="1 2" key="1">
    <citation type="submission" date="2019-07" db="EMBL/GenBank/DDBJ databases">
        <title>Tepidimonas alkaliphilus YIM 72238 draft genome.</title>
        <authorList>
            <person name="Da Costa M.S."/>
            <person name="Froufe H.J.C."/>
            <person name="Egas C."/>
            <person name="Albuquerque L."/>
        </authorList>
    </citation>
    <scope>NUCLEOTIDE SEQUENCE [LARGE SCALE GENOMIC DNA]</scope>
    <source>
        <strain evidence="1 2">YIM 72238</strain>
    </source>
</reference>